<feature type="domain" description="DUF6598" evidence="2">
    <location>
        <begin position="430"/>
        <end position="674"/>
    </location>
</feature>
<proteinExistence type="predicted"/>
<dbReference type="Pfam" id="PF20241">
    <property type="entry name" value="DUF6598"/>
    <property type="match status" value="1"/>
</dbReference>
<feature type="compositionally biased region" description="Basic and acidic residues" evidence="1">
    <location>
        <begin position="1"/>
        <end position="12"/>
    </location>
</feature>
<dbReference type="InterPro" id="IPR046533">
    <property type="entry name" value="DUF6598"/>
</dbReference>
<dbReference type="PANTHER" id="PTHR33065">
    <property type="entry name" value="OS07G0486400 PROTEIN"/>
    <property type="match status" value="1"/>
</dbReference>
<keyword evidence="4" id="KW-1185">Reference proteome</keyword>
<reference evidence="4" key="1">
    <citation type="journal article" date="2012" name="Nature">
        <title>A physical, genetic and functional sequence assembly of the barley genome.</title>
        <authorList>
            <consortium name="The International Barley Genome Sequencing Consortium"/>
            <person name="Mayer K.F."/>
            <person name="Waugh R."/>
            <person name="Brown J.W."/>
            <person name="Schulman A."/>
            <person name="Langridge P."/>
            <person name="Platzer M."/>
            <person name="Fincher G.B."/>
            <person name="Muehlbauer G.J."/>
            <person name="Sato K."/>
            <person name="Close T.J."/>
            <person name="Wise R.P."/>
            <person name="Stein N."/>
        </authorList>
    </citation>
    <scope>NUCLEOTIDE SEQUENCE [LARGE SCALE GENOMIC DNA]</scope>
    <source>
        <strain evidence="4">cv. Morex</strain>
    </source>
</reference>
<name>A0A8I6XMR4_HORVV</name>
<reference evidence="3" key="2">
    <citation type="submission" date="2020-10" db="EMBL/GenBank/DDBJ databases">
        <authorList>
            <person name="Scholz U."/>
            <person name="Mascher M."/>
            <person name="Fiebig A."/>
        </authorList>
    </citation>
    <scope>NUCLEOTIDE SEQUENCE [LARGE SCALE GENOMIC DNA]</scope>
    <source>
        <strain evidence="3">cv. Morex</strain>
    </source>
</reference>
<dbReference type="Proteomes" id="UP000011116">
    <property type="component" value="Chromosome 2H"/>
</dbReference>
<dbReference type="Gramene" id="HORVU.MOREX.r3.2HG0217460.1">
    <property type="protein sequence ID" value="HORVU.MOREX.r3.2HG0217460.1"/>
    <property type="gene ID" value="HORVU.MOREX.r3.2HG0217460"/>
</dbReference>
<dbReference type="AlphaFoldDB" id="A0A8I6XMR4"/>
<evidence type="ECO:0000259" key="2">
    <source>
        <dbReference type="Pfam" id="PF20241"/>
    </source>
</evidence>
<evidence type="ECO:0000256" key="1">
    <source>
        <dbReference type="SAM" id="MobiDB-lite"/>
    </source>
</evidence>
<feature type="region of interest" description="Disordered" evidence="1">
    <location>
        <begin position="1"/>
        <end position="26"/>
    </location>
</feature>
<feature type="compositionally biased region" description="Acidic residues" evidence="1">
    <location>
        <begin position="85"/>
        <end position="96"/>
    </location>
</feature>
<dbReference type="SMR" id="A0A8I6XMR4"/>
<dbReference type="Gramene" id="HORVU.MOREX.r2.2HG0181120.1">
    <property type="protein sequence ID" value="HORVU.MOREX.r2.2HG0181120.1"/>
    <property type="gene ID" value="HORVU.MOREX.r2.2HG0181120"/>
</dbReference>
<dbReference type="EnsemblPlants" id="HORVU.MOREX.r3.2HG0217460.1">
    <property type="protein sequence ID" value="HORVU.MOREX.r3.2HG0217460.1"/>
    <property type="gene ID" value="HORVU.MOREX.r3.2HG0217460"/>
</dbReference>
<feature type="region of interest" description="Disordered" evidence="1">
    <location>
        <begin position="77"/>
        <end position="99"/>
    </location>
</feature>
<evidence type="ECO:0000313" key="3">
    <source>
        <dbReference type="EnsemblPlants" id="HORVU.MOREX.r3.2HG0217460.1"/>
    </source>
</evidence>
<dbReference type="PANTHER" id="PTHR33065:SF179">
    <property type="entry name" value="DUF6598 DOMAIN-CONTAINING PROTEIN"/>
    <property type="match status" value="1"/>
</dbReference>
<protein>
    <recommendedName>
        <fullName evidence="2">DUF6598 domain-containing protein</fullName>
    </recommendedName>
</protein>
<sequence>MEGELRKKREMESGQEGTETEGELRKEQERLRNVRYQLKKCCESTMNRATQRIFLDQLDLLWSEEQAHLTMMRESGMEIERDSGSDDTDTNSDSGDEIERVHPSLTRMAWRLRKEAERDYFSKLAGKDEHGMEMEEQLSKEHQRLSNVRCQLKKKTANAKDPATQRILLTQQEILWTKEQALLTIMTQTQTQSGMEIDKDYSGQEMGRDSPLITMEVGLSKGTVRDAGGKEVGDWGLSKEPVRDAMGLVVALSSHLGMLRREITFLRTEVTSRGQGLAPATTGNKLAGQVMSNLSLHDNLLKKKVDLPYLGCHTEDAMDFLLVETHQLLYRFNSFPSIVQKFGIPISTDKIDKLRLVSSALVGISELIKRHKSAAAKGYGDPLDRAGWDATWGSSTGTHGVFDDITTLSPMQFTAYTPGIIPLSSVPGPALQIYSIKLIKLNPNLSWPIDVYGMVAVRDGFDHNLNILFRRSSANCQRIKKEYPFLHLIGPSRAIVAGEPVLFQIELKLKCGAQFEDKASFTANQNYHPVMRYHDTMEIRNCCCTAKIRLGRVSPAIQATIVGVRVVEGLWPFKYGCKVSCLFSPVDATKGRAEEVVLLDYHAKRMCAGSDGCLSLSRNVVSVAKQGTLRVIVGAYSKSGLNKNREFHAEFRIQESQTDSCRCSVDGSTLEIVVAWSRIVMDKYEHVFVGY</sequence>
<accession>A0A8I6XMR4</accession>
<organism evidence="3 4">
    <name type="scientific">Hordeum vulgare subsp. vulgare</name>
    <name type="common">Domesticated barley</name>
    <dbReference type="NCBI Taxonomy" id="112509"/>
    <lineage>
        <taxon>Eukaryota</taxon>
        <taxon>Viridiplantae</taxon>
        <taxon>Streptophyta</taxon>
        <taxon>Embryophyta</taxon>
        <taxon>Tracheophyta</taxon>
        <taxon>Spermatophyta</taxon>
        <taxon>Magnoliopsida</taxon>
        <taxon>Liliopsida</taxon>
        <taxon>Poales</taxon>
        <taxon>Poaceae</taxon>
        <taxon>BOP clade</taxon>
        <taxon>Pooideae</taxon>
        <taxon>Triticodae</taxon>
        <taxon>Triticeae</taxon>
        <taxon>Hordeinae</taxon>
        <taxon>Hordeum</taxon>
    </lineage>
</organism>
<evidence type="ECO:0000313" key="4">
    <source>
        <dbReference type="Proteomes" id="UP000011116"/>
    </source>
</evidence>
<reference evidence="3" key="3">
    <citation type="submission" date="2022-01" db="UniProtKB">
        <authorList>
            <consortium name="EnsemblPlants"/>
        </authorList>
    </citation>
    <scope>IDENTIFICATION</scope>
    <source>
        <strain evidence="3">subsp. vulgare</strain>
    </source>
</reference>